<feature type="transmembrane region" description="Helical" evidence="7">
    <location>
        <begin position="330"/>
        <end position="351"/>
    </location>
</feature>
<evidence type="ECO:0000256" key="3">
    <source>
        <dbReference type="ARBA" id="ARBA00022475"/>
    </source>
</evidence>
<dbReference type="CDD" id="cd06173">
    <property type="entry name" value="MFS_MefA_like"/>
    <property type="match status" value="1"/>
</dbReference>
<dbReference type="AlphaFoldDB" id="A0A941EKI2"/>
<keyword evidence="5 7" id="KW-1133">Transmembrane helix</keyword>
<dbReference type="InterPro" id="IPR036259">
    <property type="entry name" value="MFS_trans_sf"/>
</dbReference>
<comment type="subcellular location">
    <subcellularLocation>
        <location evidence="1">Cell membrane</location>
        <topology evidence="1">Multi-pass membrane protein</topology>
    </subcellularLocation>
</comment>
<dbReference type="Pfam" id="PF05977">
    <property type="entry name" value="MFS_3"/>
    <property type="match status" value="1"/>
</dbReference>
<dbReference type="EMBL" id="JAGSOG010000012">
    <property type="protein sequence ID" value="MBR7832553.1"/>
    <property type="molecule type" value="Genomic_DNA"/>
</dbReference>
<evidence type="ECO:0000256" key="6">
    <source>
        <dbReference type="ARBA" id="ARBA00023136"/>
    </source>
</evidence>
<feature type="transmembrane region" description="Helical" evidence="7">
    <location>
        <begin position="29"/>
        <end position="55"/>
    </location>
</feature>
<dbReference type="InterPro" id="IPR010290">
    <property type="entry name" value="TM_effector"/>
</dbReference>
<dbReference type="Proteomes" id="UP000675781">
    <property type="component" value="Unassembled WGS sequence"/>
</dbReference>
<accession>A0A941EKI2</accession>
<dbReference type="PROSITE" id="PS50850">
    <property type="entry name" value="MFS"/>
    <property type="match status" value="1"/>
</dbReference>
<dbReference type="Gene3D" id="1.20.1250.20">
    <property type="entry name" value="MFS general substrate transporter like domains"/>
    <property type="match status" value="1"/>
</dbReference>
<dbReference type="SUPFAM" id="SSF103473">
    <property type="entry name" value="MFS general substrate transporter"/>
    <property type="match status" value="1"/>
</dbReference>
<proteinExistence type="predicted"/>
<keyword evidence="6 7" id="KW-0472">Membrane</keyword>
<evidence type="ECO:0000256" key="2">
    <source>
        <dbReference type="ARBA" id="ARBA00022448"/>
    </source>
</evidence>
<name>A0A941EKI2_9ACTN</name>
<evidence type="ECO:0000313" key="10">
    <source>
        <dbReference type="Proteomes" id="UP000675781"/>
    </source>
</evidence>
<feature type="transmembrane region" description="Helical" evidence="7">
    <location>
        <begin position="243"/>
        <end position="266"/>
    </location>
</feature>
<evidence type="ECO:0000259" key="8">
    <source>
        <dbReference type="PROSITE" id="PS50850"/>
    </source>
</evidence>
<dbReference type="GO" id="GO:0022857">
    <property type="term" value="F:transmembrane transporter activity"/>
    <property type="evidence" value="ECO:0007669"/>
    <property type="project" value="InterPro"/>
</dbReference>
<keyword evidence="2" id="KW-0813">Transport</keyword>
<keyword evidence="10" id="KW-1185">Reference proteome</keyword>
<evidence type="ECO:0000256" key="7">
    <source>
        <dbReference type="SAM" id="Phobius"/>
    </source>
</evidence>
<feature type="transmembrane region" description="Helical" evidence="7">
    <location>
        <begin position="61"/>
        <end position="83"/>
    </location>
</feature>
<sequence length="431" mass="45642">MTDTKGVQAADAQTAERKKPGSLLRHRDFLLLWTGQTVSEAGTAVSTVALPLVAVTVLKASAFQVAMLTFLASLAFLLVSLPAGVVVDRVRRHSLMMWCDVARTVLVLSIPLTAVLWHVTLWLLYVVAGLVGLLTVFFDVAYQSYTPTLVGPQQIQDANAKIGMSREVSRLAGPAVAGALVDLIGAARALFIDAGSFAVSALSLFLIRTPEPAVTGGAARVPFRTAMNEGLGFVLKHPVLRMIVASTGTYNFFNQAGAAVYVLFLVRNLHASAAAVGLVFAAGAVGGVIGGSLSPRMARKFGSARIIWLAQLLPAPLYLLMPLAPAGTLGVVLFAIGYAADGFMVLVYNTAQLTYRQRECPPELLGRMNASVRWIVWGTIPLGALLGGGLATWAGVRTTVWVSTIGGILAVIWLLASPLRTMRDIPELPAD</sequence>
<evidence type="ECO:0000256" key="1">
    <source>
        <dbReference type="ARBA" id="ARBA00004651"/>
    </source>
</evidence>
<evidence type="ECO:0000313" key="9">
    <source>
        <dbReference type="EMBL" id="MBR7832553.1"/>
    </source>
</evidence>
<evidence type="ECO:0000256" key="4">
    <source>
        <dbReference type="ARBA" id="ARBA00022692"/>
    </source>
</evidence>
<keyword evidence="3" id="KW-1003">Cell membrane</keyword>
<protein>
    <submittedName>
        <fullName evidence="9">MFS transporter</fullName>
    </submittedName>
</protein>
<reference evidence="9" key="1">
    <citation type="submission" date="2021-04" db="EMBL/GenBank/DDBJ databases">
        <title>Genome based classification of Actinospica acidithermotolerans sp. nov., an actinobacterium isolated from an Indonesian hot spring.</title>
        <authorList>
            <person name="Kusuma A.B."/>
            <person name="Putra K.E."/>
            <person name="Nafisah S."/>
            <person name="Loh J."/>
            <person name="Nouioui I."/>
            <person name="Goodfellow M."/>
        </authorList>
    </citation>
    <scope>NUCLEOTIDE SEQUENCE</scope>
    <source>
        <strain evidence="9">CSCA 57</strain>
    </source>
</reference>
<gene>
    <name evidence="9" type="ORF">KDL01_04745</name>
</gene>
<dbReference type="PANTHER" id="PTHR23513">
    <property type="entry name" value="INTEGRAL MEMBRANE EFFLUX PROTEIN-RELATED"/>
    <property type="match status" value="1"/>
</dbReference>
<dbReference type="RefSeq" id="WP_212527081.1">
    <property type="nucleotide sequence ID" value="NZ_JAGSOG010000012.1"/>
</dbReference>
<dbReference type="InterPro" id="IPR020846">
    <property type="entry name" value="MFS_dom"/>
</dbReference>
<feature type="domain" description="Major facilitator superfamily (MFS) profile" evidence="8">
    <location>
        <begin position="240"/>
        <end position="431"/>
    </location>
</feature>
<dbReference type="PANTHER" id="PTHR23513:SF6">
    <property type="entry name" value="MAJOR FACILITATOR SUPERFAMILY ASSOCIATED DOMAIN-CONTAINING PROTEIN"/>
    <property type="match status" value="1"/>
</dbReference>
<feature type="transmembrane region" description="Helical" evidence="7">
    <location>
        <begin position="122"/>
        <end position="142"/>
    </location>
</feature>
<feature type="transmembrane region" description="Helical" evidence="7">
    <location>
        <begin position="372"/>
        <end position="394"/>
    </location>
</feature>
<keyword evidence="4 7" id="KW-0812">Transmembrane</keyword>
<organism evidence="9 10">
    <name type="scientific">Actinospica durhamensis</name>
    <dbReference type="NCBI Taxonomy" id="1508375"/>
    <lineage>
        <taxon>Bacteria</taxon>
        <taxon>Bacillati</taxon>
        <taxon>Actinomycetota</taxon>
        <taxon>Actinomycetes</taxon>
        <taxon>Catenulisporales</taxon>
        <taxon>Actinospicaceae</taxon>
        <taxon>Actinospica</taxon>
    </lineage>
</organism>
<comment type="caution">
    <text evidence="9">The sequence shown here is derived from an EMBL/GenBank/DDBJ whole genome shotgun (WGS) entry which is preliminary data.</text>
</comment>
<evidence type="ECO:0000256" key="5">
    <source>
        <dbReference type="ARBA" id="ARBA00022989"/>
    </source>
</evidence>
<dbReference type="GO" id="GO:0005886">
    <property type="term" value="C:plasma membrane"/>
    <property type="evidence" value="ECO:0007669"/>
    <property type="project" value="UniProtKB-SubCell"/>
</dbReference>
<feature type="transmembrane region" description="Helical" evidence="7">
    <location>
        <begin position="400"/>
        <end position="416"/>
    </location>
</feature>
<feature type="transmembrane region" description="Helical" evidence="7">
    <location>
        <begin position="272"/>
        <end position="294"/>
    </location>
</feature>